<reference evidence="1 2" key="1">
    <citation type="submission" date="2021-05" db="EMBL/GenBank/DDBJ databases">
        <title>Genetic and Functional Diversity in Clade A Lucinid endosymbionts from the Bahamas.</title>
        <authorList>
            <person name="Giani N.M."/>
            <person name="Engel A.S."/>
            <person name="Campbell B.J."/>
        </authorList>
    </citation>
    <scope>NUCLEOTIDE SEQUENCE [LARGE SCALE GENOMIC DNA]</scope>
    <source>
        <strain evidence="1">LUC16012Gg_MoonRockCtena</strain>
    </source>
</reference>
<organism evidence="1 2">
    <name type="scientific">Candidatus Thiodiazotropha taylori</name>
    <dbReference type="NCBI Taxonomy" id="2792791"/>
    <lineage>
        <taxon>Bacteria</taxon>
        <taxon>Pseudomonadati</taxon>
        <taxon>Pseudomonadota</taxon>
        <taxon>Gammaproteobacteria</taxon>
        <taxon>Chromatiales</taxon>
        <taxon>Sedimenticolaceae</taxon>
        <taxon>Candidatus Thiodiazotropha</taxon>
    </lineage>
</organism>
<protein>
    <submittedName>
        <fullName evidence="1">Uncharacterized protein</fullName>
    </submittedName>
</protein>
<comment type="caution">
    <text evidence="1">The sequence shown here is derived from an EMBL/GenBank/DDBJ whole genome shotgun (WGS) entry which is preliminary data.</text>
</comment>
<evidence type="ECO:0000313" key="2">
    <source>
        <dbReference type="Proteomes" id="UP000770889"/>
    </source>
</evidence>
<name>A0A944MCZ8_9GAMM</name>
<evidence type="ECO:0000313" key="1">
    <source>
        <dbReference type="EMBL" id="MBT2991132.1"/>
    </source>
</evidence>
<dbReference type="AlphaFoldDB" id="A0A944MCZ8"/>
<dbReference type="EMBL" id="JAHHGM010000027">
    <property type="protein sequence ID" value="MBT2991132.1"/>
    <property type="molecule type" value="Genomic_DNA"/>
</dbReference>
<accession>A0A944MCZ8</accession>
<proteinExistence type="predicted"/>
<sequence>MSPANLKNRPGVITNLAKSYLLLLLLGFVLFNSAVLSANATAPQPALPEIRYSAENVEHLKSIVDKFGVEIKSLRLTAVGYMLDFRHKVVDAKKAAYLHSYKIKPYVWDPNDNVSVVPPSTKVGTLRQGKDNAREGNIYTTMFANPGRRFKRGDKVTLVIGDLVIEDMKIE</sequence>
<dbReference type="Proteomes" id="UP000770889">
    <property type="component" value="Unassembled WGS sequence"/>
</dbReference>
<gene>
    <name evidence="1" type="ORF">KME65_19400</name>
</gene>